<feature type="region of interest" description="Disordered" evidence="1">
    <location>
        <begin position="155"/>
        <end position="195"/>
    </location>
</feature>
<feature type="signal peptide" evidence="2">
    <location>
        <begin position="1"/>
        <end position="17"/>
    </location>
</feature>
<sequence>MHTPQLWLCRMPTVARAVWFSGHLTCRPPPSPPGQAVAGGQPPVSPPVVPEQQAKPEVEQQAGQQMSSTGNTWVGRRRTTVTEDRTALLERFLCLRPPMFSGEYDPDKAESWTHELKRTFETMECAEEDQRFLEIFHGEYFPDYARRERQDMFHELVQSSPYQHPSGSRSSTTSSSSGETSQQRQGVRQAEETGW</sequence>
<evidence type="ECO:0000313" key="3">
    <source>
        <dbReference type="EMBL" id="MQL94418.1"/>
    </source>
</evidence>
<keyword evidence="4" id="KW-1185">Reference proteome</keyword>
<organism evidence="3 4">
    <name type="scientific">Colocasia esculenta</name>
    <name type="common">Wild taro</name>
    <name type="synonym">Arum esculentum</name>
    <dbReference type="NCBI Taxonomy" id="4460"/>
    <lineage>
        <taxon>Eukaryota</taxon>
        <taxon>Viridiplantae</taxon>
        <taxon>Streptophyta</taxon>
        <taxon>Embryophyta</taxon>
        <taxon>Tracheophyta</taxon>
        <taxon>Spermatophyta</taxon>
        <taxon>Magnoliopsida</taxon>
        <taxon>Liliopsida</taxon>
        <taxon>Araceae</taxon>
        <taxon>Aroideae</taxon>
        <taxon>Colocasieae</taxon>
        <taxon>Colocasia</taxon>
    </lineage>
</organism>
<feature type="region of interest" description="Disordered" evidence="1">
    <location>
        <begin position="30"/>
        <end position="71"/>
    </location>
</feature>
<evidence type="ECO:0000256" key="2">
    <source>
        <dbReference type="SAM" id="SignalP"/>
    </source>
</evidence>
<gene>
    <name evidence="3" type="ORF">Taro_027072</name>
</gene>
<proteinExistence type="predicted"/>
<keyword evidence="2" id="KW-0732">Signal</keyword>
<evidence type="ECO:0008006" key="5">
    <source>
        <dbReference type="Google" id="ProtNLM"/>
    </source>
</evidence>
<feature type="chain" id="PRO_5032975675" description="Retrotransposon gag domain-containing protein" evidence="2">
    <location>
        <begin position="18"/>
        <end position="195"/>
    </location>
</feature>
<evidence type="ECO:0000256" key="1">
    <source>
        <dbReference type="SAM" id="MobiDB-lite"/>
    </source>
</evidence>
<comment type="caution">
    <text evidence="3">The sequence shown here is derived from an EMBL/GenBank/DDBJ whole genome shotgun (WGS) entry which is preliminary data.</text>
</comment>
<reference evidence="3" key="1">
    <citation type="submission" date="2017-07" db="EMBL/GenBank/DDBJ databases">
        <title>Taro Niue Genome Assembly and Annotation.</title>
        <authorList>
            <person name="Atibalentja N."/>
            <person name="Keating K."/>
            <person name="Fields C.J."/>
        </authorList>
    </citation>
    <scope>NUCLEOTIDE SEQUENCE</scope>
    <source>
        <strain evidence="3">Niue_2</strain>
        <tissue evidence="3">Leaf</tissue>
    </source>
</reference>
<evidence type="ECO:0000313" key="4">
    <source>
        <dbReference type="Proteomes" id="UP000652761"/>
    </source>
</evidence>
<dbReference type="Proteomes" id="UP000652761">
    <property type="component" value="Unassembled WGS sequence"/>
</dbReference>
<feature type="compositionally biased region" description="Polar residues" evidence="1">
    <location>
        <begin position="61"/>
        <end position="71"/>
    </location>
</feature>
<dbReference type="AlphaFoldDB" id="A0A843VDK1"/>
<feature type="compositionally biased region" description="Low complexity" evidence="1">
    <location>
        <begin position="166"/>
        <end position="186"/>
    </location>
</feature>
<accession>A0A843VDK1</accession>
<protein>
    <recommendedName>
        <fullName evidence="5">Retrotransposon gag domain-containing protein</fullName>
    </recommendedName>
</protein>
<name>A0A843VDK1_COLES</name>
<dbReference type="EMBL" id="NMUH01001672">
    <property type="protein sequence ID" value="MQL94418.1"/>
    <property type="molecule type" value="Genomic_DNA"/>
</dbReference>